<proteinExistence type="predicted"/>
<dbReference type="HOGENOM" id="CLU_163904_0_0_7"/>
<keyword evidence="2" id="KW-0812">Transmembrane</keyword>
<dbReference type="InterPro" id="IPR008953">
    <property type="entry name" value="Fe_hydrogenase_HydB"/>
</dbReference>
<keyword evidence="1" id="KW-0479">Metal-binding</keyword>
<dbReference type="STRING" id="335543.Sfum_0847"/>
<organism evidence="4 5">
    <name type="scientific">Syntrophobacter fumaroxidans (strain DSM 10017 / MPOB)</name>
    <dbReference type="NCBI Taxonomy" id="335543"/>
    <lineage>
        <taxon>Bacteria</taxon>
        <taxon>Pseudomonadati</taxon>
        <taxon>Thermodesulfobacteriota</taxon>
        <taxon>Syntrophobacteria</taxon>
        <taxon>Syntrophobacterales</taxon>
        <taxon>Syntrophobacteraceae</taxon>
        <taxon>Syntrophobacter</taxon>
    </lineage>
</organism>
<sequence length="115" mass="12687" precursor="true">MQKTTVQMTRRAFIRAAGLAAGYALVGFHLTKDALAAALDFAGLRQKAVYQADAEIYKSRKSQDNPMVKKLYDKNRGFLAKGPCGHKSHELLHTHYQDRSAGVKALKSVGVKLKI</sequence>
<name>A0LGJ2_SYNFM</name>
<dbReference type="SUPFAM" id="SSF48674">
    <property type="entry name" value="Fe-only hydrogenase smaller subunit"/>
    <property type="match status" value="1"/>
</dbReference>
<dbReference type="SMART" id="SM00902">
    <property type="entry name" value="Fe_hyd_SSU"/>
    <property type="match status" value="1"/>
</dbReference>
<protein>
    <submittedName>
        <fullName evidence="4">Iron hydrogenase, small subunit</fullName>
    </submittedName>
</protein>
<dbReference type="GO" id="GO:0008901">
    <property type="term" value="F:ferredoxin hydrogenase activity"/>
    <property type="evidence" value="ECO:0007669"/>
    <property type="project" value="InterPro"/>
</dbReference>
<dbReference type="GO" id="GO:0009055">
    <property type="term" value="F:electron transfer activity"/>
    <property type="evidence" value="ECO:0007669"/>
    <property type="project" value="InterPro"/>
</dbReference>
<evidence type="ECO:0000313" key="5">
    <source>
        <dbReference type="Proteomes" id="UP000001784"/>
    </source>
</evidence>
<dbReference type="InterPro" id="IPR003149">
    <property type="entry name" value="Fe_hydrogenase_ssu"/>
</dbReference>
<feature type="domain" description="Iron hydrogenase small subunit" evidence="3">
    <location>
        <begin position="36"/>
        <end position="100"/>
    </location>
</feature>
<dbReference type="eggNOG" id="COG4624">
    <property type="taxonomic scope" value="Bacteria"/>
</dbReference>
<evidence type="ECO:0000256" key="1">
    <source>
        <dbReference type="ARBA" id="ARBA00023014"/>
    </source>
</evidence>
<dbReference type="GO" id="GO:0051536">
    <property type="term" value="F:iron-sulfur cluster binding"/>
    <property type="evidence" value="ECO:0007669"/>
    <property type="project" value="UniProtKB-KW"/>
</dbReference>
<dbReference type="EMBL" id="CP000478">
    <property type="protein sequence ID" value="ABK16544.1"/>
    <property type="molecule type" value="Genomic_DNA"/>
</dbReference>
<dbReference type="InterPro" id="IPR036991">
    <property type="entry name" value="Fe_hydrogenase_ssu_sf"/>
</dbReference>
<dbReference type="Gene3D" id="4.10.260.20">
    <property type="entry name" value="Iron hydrogenase, small subunit"/>
    <property type="match status" value="1"/>
</dbReference>
<feature type="transmembrane region" description="Helical" evidence="2">
    <location>
        <begin position="12"/>
        <end position="30"/>
    </location>
</feature>
<keyword evidence="2" id="KW-1133">Transmembrane helix</keyword>
<keyword evidence="1" id="KW-0408">Iron</keyword>
<keyword evidence="2" id="KW-0472">Membrane</keyword>
<evidence type="ECO:0000259" key="3">
    <source>
        <dbReference type="SMART" id="SM00902"/>
    </source>
</evidence>
<dbReference type="PROSITE" id="PS51318">
    <property type="entry name" value="TAT"/>
    <property type="match status" value="1"/>
</dbReference>
<dbReference type="KEGG" id="sfu:Sfum_0847"/>
<keyword evidence="1" id="KW-0411">Iron-sulfur</keyword>
<gene>
    <name evidence="4" type="ordered locus">Sfum_0847</name>
</gene>
<dbReference type="Proteomes" id="UP000001784">
    <property type="component" value="Chromosome"/>
</dbReference>
<dbReference type="InParanoid" id="A0LGJ2"/>
<evidence type="ECO:0000313" key="4">
    <source>
        <dbReference type="EMBL" id="ABK16544.1"/>
    </source>
</evidence>
<dbReference type="GO" id="GO:0042597">
    <property type="term" value="C:periplasmic space"/>
    <property type="evidence" value="ECO:0007669"/>
    <property type="project" value="InterPro"/>
</dbReference>
<dbReference type="OrthoDB" id="5460598at2"/>
<accession>A0LGJ2</accession>
<dbReference type="AlphaFoldDB" id="A0LGJ2"/>
<dbReference type="InterPro" id="IPR006311">
    <property type="entry name" value="TAT_signal"/>
</dbReference>
<evidence type="ECO:0000256" key="2">
    <source>
        <dbReference type="SAM" id="Phobius"/>
    </source>
</evidence>
<keyword evidence="5" id="KW-1185">Reference proteome</keyword>
<dbReference type="RefSeq" id="WP_011697717.1">
    <property type="nucleotide sequence ID" value="NC_008554.1"/>
</dbReference>
<dbReference type="Pfam" id="PF02256">
    <property type="entry name" value="Fe_hyd_SSU"/>
    <property type="match status" value="1"/>
</dbReference>
<reference evidence="4 5" key="1">
    <citation type="submission" date="2006-10" db="EMBL/GenBank/DDBJ databases">
        <title>Complete sequence of Syntrophobacter fumaroxidans MPOB.</title>
        <authorList>
            <consortium name="US DOE Joint Genome Institute"/>
            <person name="Copeland A."/>
            <person name="Lucas S."/>
            <person name="Lapidus A."/>
            <person name="Barry K."/>
            <person name="Detter J.C."/>
            <person name="Glavina del Rio T."/>
            <person name="Hammon N."/>
            <person name="Israni S."/>
            <person name="Pitluck S."/>
            <person name="Goltsman E.G."/>
            <person name="Martinez M."/>
            <person name="Schmutz J."/>
            <person name="Larimer F."/>
            <person name="Land M."/>
            <person name="Hauser L."/>
            <person name="Kyrpides N."/>
            <person name="Kim E."/>
            <person name="Boone D.R."/>
            <person name="Brockman F."/>
            <person name="Culley D."/>
            <person name="Ferry J."/>
            <person name="Gunsalus R."/>
            <person name="McInerney M.J."/>
            <person name="Morrison M."/>
            <person name="Plugge C."/>
            <person name="Rohlin L."/>
            <person name="Scholten J."/>
            <person name="Sieber J."/>
            <person name="Stams A.J.M."/>
            <person name="Worm P."/>
            <person name="Henstra A.M."/>
            <person name="Richardson P."/>
        </authorList>
    </citation>
    <scope>NUCLEOTIDE SEQUENCE [LARGE SCALE GENOMIC DNA]</scope>
    <source>
        <strain evidence="5">DSM 10017 / MPOB</strain>
    </source>
</reference>
<dbReference type="GO" id="GO:0005506">
    <property type="term" value="F:iron ion binding"/>
    <property type="evidence" value="ECO:0007669"/>
    <property type="project" value="InterPro"/>
</dbReference>